<dbReference type="OrthoDB" id="708298at2"/>
<evidence type="ECO:0000313" key="3">
    <source>
        <dbReference type="Proteomes" id="UP000295636"/>
    </source>
</evidence>
<proteinExistence type="predicted"/>
<keyword evidence="3" id="KW-1185">Reference proteome</keyword>
<sequence length="110" mass="12833">MSRYGRIDLTEELLTWAGVTKRPHRFGGVEFQLNETEIGHLHGNRLFDLLLSKSERDRWIEEGKASPHHMYPDSGWVSVYLNTEQDIACAIEIARSKYDQIKLKDEMKND</sequence>
<dbReference type="Pfam" id="PF17648">
    <property type="entry name" value="Luciferase"/>
    <property type="match status" value="1"/>
</dbReference>
<gene>
    <name evidence="2" type="ORF">E1757_33305</name>
</gene>
<dbReference type="EMBL" id="SMRT01000030">
    <property type="protein sequence ID" value="TDF91115.1"/>
    <property type="molecule type" value="Genomic_DNA"/>
</dbReference>
<dbReference type="Proteomes" id="UP000295636">
    <property type="component" value="Unassembled WGS sequence"/>
</dbReference>
<accession>A0A4R5K959</accession>
<organism evidence="2 3">
    <name type="scientific">Paenibacillus piri</name>
    <dbReference type="NCBI Taxonomy" id="2547395"/>
    <lineage>
        <taxon>Bacteria</taxon>
        <taxon>Bacillati</taxon>
        <taxon>Bacillota</taxon>
        <taxon>Bacilli</taxon>
        <taxon>Bacillales</taxon>
        <taxon>Paenibacillaceae</taxon>
        <taxon>Paenibacillus</taxon>
    </lineage>
</organism>
<name>A0A4R5K959_9BACL</name>
<dbReference type="AlphaFoldDB" id="A0A4R5K959"/>
<evidence type="ECO:0000313" key="2">
    <source>
        <dbReference type="EMBL" id="TDF91115.1"/>
    </source>
</evidence>
<dbReference type="InterPro" id="IPR040841">
    <property type="entry name" value="Luciferase_dom"/>
</dbReference>
<reference evidence="2 3" key="1">
    <citation type="submission" date="2019-03" db="EMBL/GenBank/DDBJ databases">
        <title>This is whole genome sequence of Paenibacillus sp MS74 strain.</title>
        <authorList>
            <person name="Trinh H.N."/>
        </authorList>
    </citation>
    <scope>NUCLEOTIDE SEQUENCE [LARGE SCALE GENOMIC DNA]</scope>
    <source>
        <strain evidence="2 3">MS74</strain>
    </source>
</reference>
<feature type="domain" description="Luciferase" evidence="1">
    <location>
        <begin position="36"/>
        <end position="95"/>
    </location>
</feature>
<comment type="caution">
    <text evidence="2">The sequence shown here is derived from an EMBL/GenBank/DDBJ whole genome shotgun (WGS) entry which is preliminary data.</text>
</comment>
<protein>
    <recommendedName>
        <fullName evidence="1">Luciferase domain-containing protein</fullName>
    </recommendedName>
</protein>
<dbReference type="RefSeq" id="WP_133236403.1">
    <property type="nucleotide sequence ID" value="NZ_SMRT01000030.1"/>
</dbReference>
<evidence type="ECO:0000259" key="1">
    <source>
        <dbReference type="Pfam" id="PF17648"/>
    </source>
</evidence>